<feature type="transmembrane region" description="Helical" evidence="1">
    <location>
        <begin position="403"/>
        <end position="423"/>
    </location>
</feature>
<protein>
    <submittedName>
        <fullName evidence="2">Glycosyl transferase family protein</fullName>
    </submittedName>
</protein>
<dbReference type="Pfam" id="PF13641">
    <property type="entry name" value="Glyco_tranf_2_3"/>
    <property type="match status" value="1"/>
</dbReference>
<evidence type="ECO:0000256" key="1">
    <source>
        <dbReference type="SAM" id="Phobius"/>
    </source>
</evidence>
<comment type="caution">
    <text evidence="2">The sequence shown here is derived from an EMBL/GenBank/DDBJ whole genome shotgun (WGS) entry which is preliminary data.</text>
</comment>
<gene>
    <name evidence="2" type="ORF">MTR62_11145</name>
</gene>
<accession>A0ABT0BEH4</accession>
<keyword evidence="2" id="KW-0808">Transferase</keyword>
<sequence>MAWLELIERELLLFSAFWFAIGALDDMAVDAVWVGLKLFSRAKEGGISNREARAALQGQAAVLIAAWQEEQVIGHTIRHALSAWPQQDYTLYIGCYGNDPATVSAAMSAAAGDPRVRVVIHGNAGPTTKADCLNRLYAALCADERRARARFAFLVLHDSEDMVHPAELAVYDRALQSADYVQLPVRPEPQPWSRWIGGHYCDEFAEAHGKALVVRDALGGGIPAAGVGCAFARAMMERIARRRMAEGYNGPFACECLTEDYELGLLVRDEGGRSRFLRVRDEAGELVATRAFFPGTLESAVRQKSRWVLGIAFQGWDRLGWGNRLCDVWMVLRDRRGPLAALIMACSYSLLLIEGFVLLLQLAGLYQRPPLGGALDGMLAVCGGAVLWRAANRFAFTTAEYGVLEGMMAVLRVPVANIIAIMAGRRALERYVLSLFGRVLVWDKTAHDAHPVSAPGGQ</sequence>
<dbReference type="Proteomes" id="UP001162881">
    <property type="component" value="Unassembled WGS sequence"/>
</dbReference>
<dbReference type="Gene3D" id="3.90.550.10">
    <property type="entry name" value="Spore Coat Polysaccharide Biosynthesis Protein SpsA, Chain A"/>
    <property type="match status" value="1"/>
</dbReference>
<feature type="transmembrane region" description="Helical" evidence="1">
    <location>
        <begin position="371"/>
        <end position="391"/>
    </location>
</feature>
<dbReference type="GO" id="GO:0016740">
    <property type="term" value="F:transferase activity"/>
    <property type="evidence" value="ECO:0007669"/>
    <property type="project" value="UniProtKB-KW"/>
</dbReference>
<dbReference type="InterPro" id="IPR029044">
    <property type="entry name" value="Nucleotide-diphossugar_trans"/>
</dbReference>
<name>A0ABT0BEH4_9SPHN</name>
<dbReference type="NCBIfam" id="NF011307">
    <property type="entry name" value="PRK14716.1-5"/>
    <property type="match status" value="1"/>
</dbReference>
<keyword evidence="1" id="KW-0472">Membrane</keyword>
<feature type="transmembrane region" description="Helical" evidence="1">
    <location>
        <begin position="339"/>
        <end position="359"/>
    </location>
</feature>
<organism evidence="2 3">
    <name type="scientific">Novosphingobium organovorum</name>
    <dbReference type="NCBI Taxonomy" id="2930092"/>
    <lineage>
        <taxon>Bacteria</taxon>
        <taxon>Pseudomonadati</taxon>
        <taxon>Pseudomonadota</taxon>
        <taxon>Alphaproteobacteria</taxon>
        <taxon>Sphingomonadales</taxon>
        <taxon>Sphingomonadaceae</taxon>
        <taxon>Novosphingobium</taxon>
    </lineage>
</organism>
<keyword evidence="3" id="KW-1185">Reference proteome</keyword>
<evidence type="ECO:0000313" key="3">
    <source>
        <dbReference type="Proteomes" id="UP001162881"/>
    </source>
</evidence>
<reference evidence="2" key="1">
    <citation type="submission" date="2022-03" db="EMBL/GenBank/DDBJ databases">
        <title>Identification of a novel bacterium isolated from mangrove sediments.</title>
        <authorList>
            <person name="Pan X."/>
        </authorList>
    </citation>
    <scope>NUCLEOTIDE SEQUENCE</scope>
    <source>
        <strain evidence="2">B1949</strain>
    </source>
</reference>
<dbReference type="EMBL" id="JALHLF010000038">
    <property type="protein sequence ID" value="MCJ2183243.1"/>
    <property type="molecule type" value="Genomic_DNA"/>
</dbReference>
<evidence type="ECO:0000313" key="2">
    <source>
        <dbReference type="EMBL" id="MCJ2183243.1"/>
    </source>
</evidence>
<keyword evidence="1" id="KW-0812">Transmembrane</keyword>
<proteinExistence type="predicted"/>
<keyword evidence="1" id="KW-1133">Transmembrane helix</keyword>
<dbReference type="SUPFAM" id="SSF53448">
    <property type="entry name" value="Nucleotide-diphospho-sugar transferases"/>
    <property type="match status" value="1"/>
</dbReference>